<dbReference type="NCBIfam" id="TIGR00756">
    <property type="entry name" value="PPR"/>
    <property type="match status" value="4"/>
</dbReference>
<feature type="domain" description="DYW" evidence="3">
    <location>
        <begin position="536"/>
        <end position="623"/>
    </location>
</feature>
<protein>
    <recommendedName>
        <fullName evidence="3">DYW domain-containing protein</fullName>
    </recommendedName>
</protein>
<keyword evidence="5" id="KW-1185">Reference proteome</keyword>
<evidence type="ECO:0000313" key="4">
    <source>
        <dbReference type="EMBL" id="KAG6510665.1"/>
    </source>
</evidence>
<gene>
    <name evidence="4" type="ORF">ZIOFF_028693</name>
</gene>
<proteinExistence type="predicted"/>
<keyword evidence="1" id="KW-0677">Repeat</keyword>
<dbReference type="PANTHER" id="PTHR24015:SF1774">
    <property type="entry name" value="OS09G0251500 PROTEIN"/>
    <property type="match status" value="1"/>
</dbReference>
<feature type="repeat" description="PPR" evidence="2">
    <location>
        <begin position="290"/>
        <end position="320"/>
    </location>
</feature>
<dbReference type="Pfam" id="PF20431">
    <property type="entry name" value="E_motif"/>
    <property type="match status" value="1"/>
</dbReference>
<dbReference type="Pfam" id="PF13041">
    <property type="entry name" value="PPR_2"/>
    <property type="match status" value="3"/>
</dbReference>
<dbReference type="InterPro" id="IPR002885">
    <property type="entry name" value="PPR_rpt"/>
</dbReference>
<dbReference type="Pfam" id="PF12854">
    <property type="entry name" value="PPR_1"/>
    <property type="match status" value="1"/>
</dbReference>
<dbReference type="GO" id="GO:0003723">
    <property type="term" value="F:RNA binding"/>
    <property type="evidence" value="ECO:0007669"/>
    <property type="project" value="InterPro"/>
</dbReference>
<dbReference type="FunFam" id="1.25.40.10:FF:000343">
    <property type="entry name" value="Pentatricopeptide repeat-containing protein At3g58590"/>
    <property type="match status" value="1"/>
</dbReference>
<dbReference type="InterPro" id="IPR046960">
    <property type="entry name" value="PPR_At4g14850-like_plant"/>
</dbReference>
<evidence type="ECO:0000256" key="1">
    <source>
        <dbReference type="ARBA" id="ARBA00022737"/>
    </source>
</evidence>
<dbReference type="Gene3D" id="1.25.40.10">
    <property type="entry name" value="Tetratricopeptide repeat domain"/>
    <property type="match status" value="4"/>
</dbReference>
<dbReference type="PANTHER" id="PTHR24015">
    <property type="entry name" value="OS07G0578800 PROTEIN-RELATED"/>
    <property type="match status" value="1"/>
</dbReference>
<dbReference type="FunFam" id="1.25.40.10:FF:000031">
    <property type="entry name" value="Pentatricopeptide repeat-containing protein mitochondrial"/>
    <property type="match status" value="1"/>
</dbReference>
<evidence type="ECO:0000313" key="5">
    <source>
        <dbReference type="Proteomes" id="UP000734854"/>
    </source>
</evidence>
<evidence type="ECO:0000259" key="3">
    <source>
        <dbReference type="Pfam" id="PF14432"/>
    </source>
</evidence>
<dbReference type="AlphaFoldDB" id="A0A8J5GNB5"/>
<dbReference type="Pfam" id="PF20430">
    <property type="entry name" value="Eplus_motif"/>
    <property type="match status" value="1"/>
</dbReference>
<accession>A0A8J5GNB5</accession>
<dbReference type="FunFam" id="1.25.40.10:FF:000344">
    <property type="entry name" value="Pentatricopeptide repeat-containing protein"/>
    <property type="match status" value="1"/>
</dbReference>
<dbReference type="InterPro" id="IPR046849">
    <property type="entry name" value="E2_motif"/>
</dbReference>
<comment type="caution">
    <text evidence="4">The sequence shown here is derived from an EMBL/GenBank/DDBJ whole genome shotgun (WGS) entry which is preliminary data.</text>
</comment>
<feature type="repeat" description="PPR" evidence="2">
    <location>
        <begin position="222"/>
        <end position="256"/>
    </location>
</feature>
<name>A0A8J5GNB5_ZINOF</name>
<dbReference type="SUPFAM" id="SSF48452">
    <property type="entry name" value="TPR-like"/>
    <property type="match status" value="1"/>
</dbReference>
<feature type="repeat" description="PPR" evidence="2">
    <location>
        <begin position="124"/>
        <end position="158"/>
    </location>
</feature>
<reference evidence="4 5" key="1">
    <citation type="submission" date="2020-08" db="EMBL/GenBank/DDBJ databases">
        <title>Plant Genome Project.</title>
        <authorList>
            <person name="Zhang R.-G."/>
        </authorList>
    </citation>
    <scope>NUCLEOTIDE SEQUENCE [LARGE SCALE GENOMIC DNA]</scope>
    <source>
        <tissue evidence="4">Rhizome</tissue>
    </source>
</reference>
<dbReference type="Pfam" id="PF01535">
    <property type="entry name" value="PPR"/>
    <property type="match status" value="2"/>
</dbReference>
<dbReference type="Pfam" id="PF14432">
    <property type="entry name" value="DYW_deaminase"/>
    <property type="match status" value="1"/>
</dbReference>
<dbReference type="Proteomes" id="UP000734854">
    <property type="component" value="Unassembled WGS sequence"/>
</dbReference>
<dbReference type="EMBL" id="JACMSC010000008">
    <property type="protein sequence ID" value="KAG6510665.1"/>
    <property type="molecule type" value="Genomic_DNA"/>
</dbReference>
<feature type="repeat" description="PPR" evidence="2">
    <location>
        <begin position="58"/>
        <end position="92"/>
    </location>
</feature>
<dbReference type="GO" id="GO:0009451">
    <property type="term" value="P:RNA modification"/>
    <property type="evidence" value="ECO:0007669"/>
    <property type="project" value="InterPro"/>
</dbReference>
<feature type="repeat" description="PPR" evidence="2">
    <location>
        <begin position="321"/>
        <end position="355"/>
    </location>
</feature>
<dbReference type="InterPro" id="IPR046848">
    <property type="entry name" value="E_motif"/>
</dbReference>
<sequence length="627" mass="69696">MRAFAKCVARARYHAVPHSSLPSPHPLLQTFAGLCRHGAFSEAIAAMASLEVLGLVADSISYSDLIKLCFRHGAVEQGRLLHRHLSSGGRAPELFLSNSLMGMFVRFGLADEARKVFDAMPVRNVVSWTTMISALTNLGQAEEALRLLISMQREGIAPNMYTFSSVLKACPTSASLRSMHGCIVKHGLESDVFVRSSLIDVCSKFLDMEYGYRIFNEMATRDLVVWNSIIGGFAQGGDGYMAITLFAQMKKAGFFANQSTLTSALRACTGMVLLEMGRQLHVHVLKYNPDLILNNALLDMYCKCGDLEEADEMFDRMPERDVISWSTMISGLAQNGRSTDALKLFESMKVLGPKPNHITLLGVLFACSHAGLLEDGRHYFSSMRQLFDIEPGSEHYGCMVDLLGRAGKLEDAMKFIADMSFKPDIVIWRTLLGACRVHKDSNLAAFAAKQVLRLEPEDEGAYILLSNIYADSHQWTEAEQVRRSMRDCRVKKEPGHSWLELGKQIHVFIAGDMSHPQADGIKKELSKLLTRITAMGYVPDIDFVLHDVGKEQKEESLRYHSEKLAIALGVMNSTGAKPIRIMKNLRICGDCHTFAKLVAKSESMTIIIRDPVRFHHFKDGSSSPHPA</sequence>
<evidence type="ECO:0000256" key="2">
    <source>
        <dbReference type="PROSITE-ProRule" id="PRU00708"/>
    </source>
</evidence>
<dbReference type="FunFam" id="1.25.40.10:FF:000366">
    <property type="entry name" value="Pentatricopeptide (PPR) repeat-containing protein"/>
    <property type="match status" value="1"/>
</dbReference>
<dbReference type="GO" id="GO:0008270">
    <property type="term" value="F:zinc ion binding"/>
    <property type="evidence" value="ECO:0007669"/>
    <property type="project" value="InterPro"/>
</dbReference>
<organism evidence="4 5">
    <name type="scientific">Zingiber officinale</name>
    <name type="common">Ginger</name>
    <name type="synonym">Amomum zingiber</name>
    <dbReference type="NCBI Taxonomy" id="94328"/>
    <lineage>
        <taxon>Eukaryota</taxon>
        <taxon>Viridiplantae</taxon>
        <taxon>Streptophyta</taxon>
        <taxon>Embryophyta</taxon>
        <taxon>Tracheophyta</taxon>
        <taxon>Spermatophyta</taxon>
        <taxon>Magnoliopsida</taxon>
        <taxon>Liliopsida</taxon>
        <taxon>Zingiberales</taxon>
        <taxon>Zingiberaceae</taxon>
        <taxon>Zingiber</taxon>
    </lineage>
</organism>
<dbReference type="InterPro" id="IPR032867">
    <property type="entry name" value="DYW_dom"/>
</dbReference>
<dbReference type="PROSITE" id="PS51375">
    <property type="entry name" value="PPR"/>
    <property type="match status" value="5"/>
</dbReference>
<dbReference type="InterPro" id="IPR011990">
    <property type="entry name" value="TPR-like_helical_dom_sf"/>
</dbReference>